<dbReference type="STRING" id="84588.SYNW0479"/>
<dbReference type="HOGENOM" id="CLU_741719_0_0_3"/>
<accession>Q7U8Y0</accession>
<evidence type="ECO:0000313" key="3">
    <source>
        <dbReference type="Proteomes" id="UP000001422"/>
    </source>
</evidence>
<evidence type="ECO:0000259" key="1">
    <source>
        <dbReference type="Pfam" id="PF04577"/>
    </source>
</evidence>
<dbReference type="eggNOG" id="COG4421">
    <property type="taxonomic scope" value="Bacteria"/>
</dbReference>
<gene>
    <name evidence="2" type="ordered locus">SYNW0479</name>
</gene>
<dbReference type="RefSeq" id="WP_011127353.1">
    <property type="nucleotide sequence ID" value="NC_005070.1"/>
</dbReference>
<dbReference type="InterPro" id="IPR049625">
    <property type="entry name" value="Glyco_transf_61_cat"/>
</dbReference>
<name>Q7U8Y0_PARMW</name>
<reference evidence="2 3" key="1">
    <citation type="journal article" date="2003" name="Nature">
        <title>The genome of a motile marine Synechococcus.</title>
        <authorList>
            <person name="Palenik B."/>
            <person name="Brahamsha B."/>
            <person name="Larimer F."/>
            <person name="Land M."/>
            <person name="Hauser L."/>
            <person name="Chain P."/>
            <person name="Lamerdin J."/>
            <person name="Regala W."/>
            <person name="Allen E.A."/>
            <person name="McCarren J."/>
            <person name="Paulsen I."/>
            <person name="Dufresne A."/>
            <person name="Partensky F."/>
            <person name="Webb E."/>
            <person name="Waterbury J."/>
        </authorList>
    </citation>
    <scope>NUCLEOTIDE SEQUENCE [LARGE SCALE GENOMIC DNA]</scope>
    <source>
        <strain evidence="2 3">WH8102</strain>
    </source>
</reference>
<feature type="domain" description="Glycosyltransferase 61 catalytic" evidence="1">
    <location>
        <begin position="141"/>
        <end position="318"/>
    </location>
</feature>
<keyword evidence="3" id="KW-1185">Reference proteome</keyword>
<dbReference type="InterPro" id="IPR024698">
    <property type="entry name" value="Caps_psacc_synth_Cps23fI-typ"/>
</dbReference>
<dbReference type="KEGG" id="syw:SYNW0479"/>
<dbReference type="Proteomes" id="UP000001422">
    <property type="component" value="Chromosome"/>
</dbReference>
<sequence length="373" mass="41744">MNEQLQADSELAAASWLRDPLNPDPFDPLAEWFRIHAEIAAAAQPIRLPKLLGKLDGLYPDEWTAEPQLLEYRDVLWLPDRGCLFHGGNGRALPWTAFSRFPRQRQLPQQSIHRIELSRPVPSFPRLEQALWLPRVNGAVFGEWLTEVLAFLWPLLLKSPQELVGLPVLLGDADSEDPLLAVLHRLMRAQHLTPLLNHHLPAALHLERVLVPQPSLRLHAGTSSVWWRSAVALGDQLAAGVEAEPVDKLYLSRSALPDDRRRIPGEAELELALEASGWMIWHPQQQPLQVQVAALRAARVIAGFHGAAWHGLGWIDPEAPKPRLLVLGDRPSLDLMLQLRLQRFEGWYVPCQEATAGQAELLESLLADAAASE</sequence>
<evidence type="ECO:0000313" key="2">
    <source>
        <dbReference type="EMBL" id="CAE06994.1"/>
    </source>
</evidence>
<proteinExistence type="predicted"/>
<dbReference type="PIRSF" id="PIRSF030158">
    <property type="entry name" value="UCP030158"/>
    <property type="match status" value="1"/>
</dbReference>
<dbReference type="Pfam" id="PF04577">
    <property type="entry name" value="Glyco_transf_61"/>
    <property type="match status" value="1"/>
</dbReference>
<dbReference type="GO" id="GO:0016757">
    <property type="term" value="F:glycosyltransferase activity"/>
    <property type="evidence" value="ECO:0007669"/>
    <property type="project" value="InterPro"/>
</dbReference>
<organism evidence="2 3">
    <name type="scientific">Parasynechococcus marenigrum (strain WH8102)</name>
    <dbReference type="NCBI Taxonomy" id="84588"/>
    <lineage>
        <taxon>Bacteria</taxon>
        <taxon>Bacillati</taxon>
        <taxon>Cyanobacteriota</taxon>
        <taxon>Cyanophyceae</taxon>
        <taxon>Synechococcales</taxon>
        <taxon>Prochlorococcaceae</taxon>
        <taxon>Parasynechococcus</taxon>
        <taxon>Parasynechococcus marenigrum</taxon>
    </lineage>
</organism>
<dbReference type="AlphaFoldDB" id="Q7U8Y0"/>
<dbReference type="EMBL" id="BX569690">
    <property type="protein sequence ID" value="CAE06994.1"/>
    <property type="molecule type" value="Genomic_DNA"/>
</dbReference>
<protein>
    <recommendedName>
        <fullName evidence="1">Glycosyltransferase 61 catalytic domain-containing protein</fullName>
    </recommendedName>
</protein>